<organism evidence="1 2">
    <name type="scientific">Cystobacter fuscus</name>
    <dbReference type="NCBI Taxonomy" id="43"/>
    <lineage>
        <taxon>Bacteria</taxon>
        <taxon>Pseudomonadati</taxon>
        <taxon>Myxococcota</taxon>
        <taxon>Myxococcia</taxon>
        <taxon>Myxococcales</taxon>
        <taxon>Cystobacterineae</taxon>
        <taxon>Archangiaceae</taxon>
        <taxon>Cystobacter</taxon>
    </lineage>
</organism>
<dbReference type="RefSeq" id="WP_095984807.1">
    <property type="nucleotide sequence ID" value="NZ_CP022098.1"/>
</dbReference>
<protein>
    <submittedName>
        <fullName evidence="1">ATPase</fullName>
    </submittedName>
</protein>
<dbReference type="Proteomes" id="UP000217257">
    <property type="component" value="Chromosome"/>
</dbReference>
<dbReference type="EMBL" id="CP022098">
    <property type="protein sequence ID" value="ATB36321.1"/>
    <property type="molecule type" value="Genomic_DNA"/>
</dbReference>
<accession>A0A250IYU7</accession>
<gene>
    <name evidence="1" type="ORF">CYFUS_001735</name>
</gene>
<dbReference type="AlphaFoldDB" id="A0A250IYU7"/>
<reference evidence="1 2" key="1">
    <citation type="submission" date="2017-06" db="EMBL/GenBank/DDBJ databases">
        <title>Sequencing and comparative analysis of myxobacterial genomes.</title>
        <authorList>
            <person name="Rupp O."/>
            <person name="Goesmann A."/>
            <person name="Sogaard-Andersen L."/>
        </authorList>
    </citation>
    <scope>NUCLEOTIDE SEQUENCE [LARGE SCALE GENOMIC DNA]</scope>
    <source>
        <strain evidence="1 2">DSM 52655</strain>
    </source>
</reference>
<evidence type="ECO:0000313" key="1">
    <source>
        <dbReference type="EMBL" id="ATB36321.1"/>
    </source>
</evidence>
<evidence type="ECO:0000313" key="2">
    <source>
        <dbReference type="Proteomes" id="UP000217257"/>
    </source>
</evidence>
<dbReference type="KEGG" id="cfus:CYFUS_001735"/>
<sequence length="68" mass="7412">MQDGRFVILKTPVAPSPLPAELAALERELEMGRMLEVEGIVRHLALVPHGRSCTLVLEDCVKAGWGTC</sequence>
<proteinExistence type="predicted"/>
<name>A0A250IYU7_9BACT</name>